<accession>A0A1C0AS19</accession>
<dbReference type="EMBL" id="MBQD01000004">
    <property type="protein sequence ID" value="OCL36975.1"/>
    <property type="molecule type" value="Genomic_DNA"/>
</dbReference>
<proteinExistence type="inferred from homology"/>
<dbReference type="SUPFAM" id="SSF161098">
    <property type="entry name" value="MetI-like"/>
    <property type="match status" value="1"/>
</dbReference>
<feature type="transmembrane region" description="Helical" evidence="7">
    <location>
        <begin position="255"/>
        <end position="275"/>
    </location>
</feature>
<dbReference type="GO" id="GO:0055085">
    <property type="term" value="P:transmembrane transport"/>
    <property type="evidence" value="ECO:0007669"/>
    <property type="project" value="InterPro"/>
</dbReference>
<evidence type="ECO:0000256" key="6">
    <source>
        <dbReference type="ARBA" id="ARBA00023136"/>
    </source>
</evidence>
<reference evidence="10" key="1">
    <citation type="submission" date="2016-07" db="EMBL/GenBank/DDBJ databases">
        <authorList>
            <person name="Florea S."/>
            <person name="Webb J.S."/>
            <person name="Jaromczyk J."/>
            <person name="Schardl C.L."/>
        </authorList>
    </citation>
    <scope>NUCLEOTIDE SEQUENCE [LARGE SCALE GENOMIC DNA]</scope>
    <source>
        <strain evidence="10">IPBSL-7</strain>
    </source>
</reference>
<keyword evidence="2 7" id="KW-0813">Transport</keyword>
<dbReference type="InterPro" id="IPR000515">
    <property type="entry name" value="MetI-like"/>
</dbReference>
<comment type="subcellular location">
    <subcellularLocation>
        <location evidence="1 7">Cell membrane</location>
        <topology evidence="1 7">Multi-pass membrane protein</topology>
    </subcellularLocation>
</comment>
<feature type="transmembrane region" description="Helical" evidence="7">
    <location>
        <begin position="176"/>
        <end position="203"/>
    </location>
</feature>
<protein>
    <submittedName>
        <fullName evidence="9">Sugar ABC transporter permease</fullName>
    </submittedName>
</protein>
<sequence length="289" mass="31949">MADPLFNIVTVGILVIAVMMIIYPLYFIVIASVSDPNLIAQGKVWLLPQGFTLEGYQTLFANDAMLRGFGNSLLYTFVGTLVSVAVTLTTGYALSRRDMPGRSLFMILFVITMFFDGGLIARYLVVRDLGLLDTMWAVILPGAVGVWNLIIARTFFETNVPAELREAAQIDGADDFRFFFGIALPLTKPLIALMAMTHIVAYWNSYFDAMIYLNDESMYPLQLVLRNVLVESQASASLDTGSIDSYAAAQRLGELIKYGMIVVSTVPLLIIFPFLQKYFVKGATLGALK</sequence>
<dbReference type="PROSITE" id="PS50928">
    <property type="entry name" value="ABC_TM1"/>
    <property type="match status" value="1"/>
</dbReference>
<evidence type="ECO:0000259" key="8">
    <source>
        <dbReference type="PROSITE" id="PS50928"/>
    </source>
</evidence>
<dbReference type="PANTHER" id="PTHR43744:SF9">
    <property type="entry name" value="POLYGALACTURONAN_RHAMNOGALACTURONAN TRANSPORT SYSTEM PERMEASE PROTEIN YTCP"/>
    <property type="match status" value="1"/>
</dbReference>
<keyword evidence="4 7" id="KW-0812">Transmembrane</keyword>
<evidence type="ECO:0000256" key="7">
    <source>
        <dbReference type="RuleBase" id="RU363032"/>
    </source>
</evidence>
<dbReference type="AlphaFoldDB" id="A0A1C0AS19"/>
<comment type="caution">
    <text evidence="9">The sequence shown here is derived from an EMBL/GenBank/DDBJ whole genome shotgun (WGS) entry which is preliminary data.</text>
</comment>
<dbReference type="Gene3D" id="1.10.3720.10">
    <property type="entry name" value="MetI-like"/>
    <property type="match status" value="1"/>
</dbReference>
<feature type="transmembrane region" description="Helical" evidence="7">
    <location>
        <begin position="73"/>
        <end position="92"/>
    </location>
</feature>
<dbReference type="PANTHER" id="PTHR43744">
    <property type="entry name" value="ABC TRANSPORTER PERMEASE PROTEIN MG189-RELATED-RELATED"/>
    <property type="match status" value="1"/>
</dbReference>
<feature type="transmembrane region" description="Helical" evidence="7">
    <location>
        <begin position="136"/>
        <end position="156"/>
    </location>
</feature>
<evidence type="ECO:0000256" key="3">
    <source>
        <dbReference type="ARBA" id="ARBA00022475"/>
    </source>
</evidence>
<evidence type="ECO:0000313" key="10">
    <source>
        <dbReference type="Proteomes" id="UP000093501"/>
    </source>
</evidence>
<dbReference type="GO" id="GO:0005886">
    <property type="term" value="C:plasma membrane"/>
    <property type="evidence" value="ECO:0007669"/>
    <property type="project" value="UniProtKB-SubCell"/>
</dbReference>
<organism evidence="9 10">
    <name type="scientific">Tessaracoccus lapidicaptus</name>
    <dbReference type="NCBI Taxonomy" id="1427523"/>
    <lineage>
        <taxon>Bacteria</taxon>
        <taxon>Bacillati</taxon>
        <taxon>Actinomycetota</taxon>
        <taxon>Actinomycetes</taxon>
        <taxon>Propionibacteriales</taxon>
        <taxon>Propionibacteriaceae</taxon>
        <taxon>Tessaracoccus</taxon>
    </lineage>
</organism>
<evidence type="ECO:0000256" key="1">
    <source>
        <dbReference type="ARBA" id="ARBA00004651"/>
    </source>
</evidence>
<dbReference type="Proteomes" id="UP000093501">
    <property type="component" value="Unassembled WGS sequence"/>
</dbReference>
<dbReference type="InterPro" id="IPR035906">
    <property type="entry name" value="MetI-like_sf"/>
</dbReference>
<dbReference type="CDD" id="cd06261">
    <property type="entry name" value="TM_PBP2"/>
    <property type="match status" value="1"/>
</dbReference>
<evidence type="ECO:0000256" key="5">
    <source>
        <dbReference type="ARBA" id="ARBA00022989"/>
    </source>
</evidence>
<feature type="transmembrane region" description="Helical" evidence="7">
    <location>
        <begin position="5"/>
        <end position="29"/>
    </location>
</feature>
<feature type="domain" description="ABC transmembrane type-1" evidence="8">
    <location>
        <begin position="69"/>
        <end position="273"/>
    </location>
</feature>
<feature type="transmembrane region" description="Helical" evidence="7">
    <location>
        <begin position="104"/>
        <end position="124"/>
    </location>
</feature>
<keyword evidence="3" id="KW-1003">Cell membrane</keyword>
<gene>
    <name evidence="9" type="ORF">BCR15_12585</name>
</gene>
<dbReference type="Pfam" id="PF00528">
    <property type="entry name" value="BPD_transp_1"/>
    <property type="match status" value="1"/>
</dbReference>
<keyword evidence="5 7" id="KW-1133">Transmembrane helix</keyword>
<comment type="similarity">
    <text evidence="7">Belongs to the binding-protein-dependent transport system permease family.</text>
</comment>
<keyword evidence="10" id="KW-1185">Reference proteome</keyword>
<evidence type="ECO:0000256" key="2">
    <source>
        <dbReference type="ARBA" id="ARBA00022448"/>
    </source>
</evidence>
<keyword evidence="6 7" id="KW-0472">Membrane</keyword>
<evidence type="ECO:0000313" key="9">
    <source>
        <dbReference type="EMBL" id="OCL36975.1"/>
    </source>
</evidence>
<name>A0A1C0AS19_9ACTN</name>
<evidence type="ECO:0000256" key="4">
    <source>
        <dbReference type="ARBA" id="ARBA00022692"/>
    </source>
</evidence>